<dbReference type="InterPro" id="IPR013103">
    <property type="entry name" value="RVT_2"/>
</dbReference>
<protein>
    <submittedName>
        <fullName evidence="4">Copia protein</fullName>
    </submittedName>
</protein>
<evidence type="ECO:0000259" key="3">
    <source>
        <dbReference type="Pfam" id="PF25597"/>
    </source>
</evidence>
<dbReference type="EMBL" id="BKCJ010007560">
    <property type="protein sequence ID" value="GEU77870.1"/>
    <property type="molecule type" value="Genomic_DNA"/>
</dbReference>
<dbReference type="CDD" id="cd09272">
    <property type="entry name" value="RNase_HI_RT_Ty1"/>
    <property type="match status" value="1"/>
</dbReference>
<name>A0A6L2MVJ5_TANCI</name>
<sequence length="875" mass="99536">MIENHFRDRLVKEVLMMVLVMHTEENDTVFHIEKTGMLMLVVEIDAGGMTSDVVDKLTCSSNDVQPRQVDLRCTHTLTELHWRDIHVDLDRHEVDQQEIETINIELDHRVTKLTAENEHLKQTYNLQEKVLVITALKDNLRKLKVKAVVDDVVPSHPIDLELLKVDVAPLAPKLQNNRTVHSDYLRHTQEETVTLREIVKQGRSLNPLNTSLDYVCCPNCSLVFGLRLLQPHDWRLLSAHRFCQKFLGTVKFGNDHMAKIMGYGDYQIGNVTILRVYFVEGLGHNLFFVGQFCDSDLEVAFHQHTCFIRNLEGIDLLTGSQGNNLYTLSLGDMMVSSPICLLSKASKTKSWLWHPRLSPLNFGAINHLARQGKLQPKADIGIFIGYAPTKKAFWIYKRRTRRIIETIHVDFDELAAMASDHSSSRPALHEMTPATISSGLMPNPPSSKPFVPHLRTDWDSLFQPLFDELLTPLPSVDHPTPEVIAPILEVVAPEPATSTGLPSSTTVDQDAPSPSNSQSIPKTQPLVILNDVEEYNHDIEVAHMVNDLYFGIPIPEELIPRPDKVMVITLKWIYKVKLDYLGGILKNKARLVARGYRQKEGINFEESFAPVARLEAIRIFLAYVAHMNMVDYQIDVKTAYLNGLQISQSPKGIFINQSKYALESLKKYGFDSCDPVDTPMIEKSKLDEDKEEKAVDLSHYRGMIGTLLYLTANADHAFCQDTCRSTSGSLQFLGDRLISRSLKRQKSVAISSMEAEYIALSGCCAQILWMRSQLTDYGLGFNKILMYCDNKSVIALCCNNFQHFRSKHIDIRYHFIKEHVENGVIELYFVNTEYQLADIFTKALGREIIKFLIHKLGMRSFMLETLKQLTDEVDE</sequence>
<dbReference type="PANTHER" id="PTHR11439">
    <property type="entry name" value="GAG-POL-RELATED RETROTRANSPOSON"/>
    <property type="match status" value="1"/>
</dbReference>
<dbReference type="Pfam" id="PF25597">
    <property type="entry name" value="SH3_retrovirus"/>
    <property type="match status" value="1"/>
</dbReference>
<feature type="domain" description="Reverse transcriptase Ty1/copia-type" evidence="2">
    <location>
        <begin position="558"/>
        <end position="643"/>
    </location>
</feature>
<feature type="domain" description="Retroviral polymerase SH3-like" evidence="3">
    <location>
        <begin position="370"/>
        <end position="415"/>
    </location>
</feature>
<gene>
    <name evidence="4" type="ORF">Tci_049848</name>
</gene>
<dbReference type="PANTHER" id="PTHR11439:SF495">
    <property type="entry name" value="REVERSE TRANSCRIPTASE, RNA-DEPENDENT DNA POLYMERASE-RELATED"/>
    <property type="match status" value="1"/>
</dbReference>
<organism evidence="4">
    <name type="scientific">Tanacetum cinerariifolium</name>
    <name type="common">Dalmatian daisy</name>
    <name type="synonym">Chrysanthemum cinerariifolium</name>
    <dbReference type="NCBI Taxonomy" id="118510"/>
    <lineage>
        <taxon>Eukaryota</taxon>
        <taxon>Viridiplantae</taxon>
        <taxon>Streptophyta</taxon>
        <taxon>Embryophyta</taxon>
        <taxon>Tracheophyta</taxon>
        <taxon>Spermatophyta</taxon>
        <taxon>Magnoliopsida</taxon>
        <taxon>eudicotyledons</taxon>
        <taxon>Gunneridae</taxon>
        <taxon>Pentapetalae</taxon>
        <taxon>asterids</taxon>
        <taxon>campanulids</taxon>
        <taxon>Asterales</taxon>
        <taxon>Asteraceae</taxon>
        <taxon>Asteroideae</taxon>
        <taxon>Anthemideae</taxon>
        <taxon>Anthemidinae</taxon>
        <taxon>Tanacetum</taxon>
    </lineage>
</organism>
<accession>A0A6L2MVJ5</accession>
<dbReference type="InterPro" id="IPR057670">
    <property type="entry name" value="SH3_retrovirus"/>
</dbReference>
<dbReference type="Pfam" id="PF07727">
    <property type="entry name" value="RVT_2"/>
    <property type="match status" value="1"/>
</dbReference>
<reference evidence="4" key="1">
    <citation type="journal article" date="2019" name="Sci. Rep.">
        <title>Draft genome of Tanacetum cinerariifolium, the natural source of mosquito coil.</title>
        <authorList>
            <person name="Yamashiro T."/>
            <person name="Shiraishi A."/>
            <person name="Satake H."/>
            <person name="Nakayama K."/>
        </authorList>
    </citation>
    <scope>NUCLEOTIDE SEQUENCE</scope>
</reference>
<feature type="compositionally biased region" description="Polar residues" evidence="1">
    <location>
        <begin position="496"/>
        <end position="522"/>
    </location>
</feature>
<evidence type="ECO:0000259" key="2">
    <source>
        <dbReference type="Pfam" id="PF07727"/>
    </source>
</evidence>
<feature type="region of interest" description="Disordered" evidence="1">
    <location>
        <begin position="495"/>
        <end position="522"/>
    </location>
</feature>
<dbReference type="AlphaFoldDB" id="A0A6L2MVJ5"/>
<comment type="caution">
    <text evidence="4">The sequence shown here is derived from an EMBL/GenBank/DDBJ whole genome shotgun (WGS) entry which is preliminary data.</text>
</comment>
<evidence type="ECO:0000313" key="4">
    <source>
        <dbReference type="EMBL" id="GEU77870.1"/>
    </source>
</evidence>
<proteinExistence type="predicted"/>
<evidence type="ECO:0000256" key="1">
    <source>
        <dbReference type="SAM" id="MobiDB-lite"/>
    </source>
</evidence>